<evidence type="ECO:0000259" key="4">
    <source>
        <dbReference type="PROSITE" id="PS51186"/>
    </source>
</evidence>
<keyword evidence="1 5" id="KW-0808">Transferase</keyword>
<dbReference type="RefSeq" id="WP_129984907.1">
    <property type="nucleotide sequence ID" value="NZ_SDPU01000001.1"/>
</dbReference>
<dbReference type="InterPro" id="IPR000182">
    <property type="entry name" value="GNAT_dom"/>
</dbReference>
<dbReference type="AlphaFoldDB" id="A0A4Q5JAF1"/>
<evidence type="ECO:0000313" key="6">
    <source>
        <dbReference type="Proteomes" id="UP000291189"/>
    </source>
</evidence>
<dbReference type="OrthoDB" id="5242221at2"/>
<dbReference type="InterPro" id="IPR051531">
    <property type="entry name" value="N-acetyltransferase"/>
</dbReference>
<evidence type="ECO:0000256" key="1">
    <source>
        <dbReference type="ARBA" id="ARBA00022679"/>
    </source>
</evidence>
<keyword evidence="2" id="KW-0012">Acyltransferase</keyword>
<dbReference type="Pfam" id="PF13302">
    <property type="entry name" value="Acetyltransf_3"/>
    <property type="match status" value="1"/>
</dbReference>
<name>A0A4Q5JAF1_9ACTN</name>
<dbReference type="GO" id="GO:0005737">
    <property type="term" value="C:cytoplasm"/>
    <property type="evidence" value="ECO:0007669"/>
    <property type="project" value="TreeGrafter"/>
</dbReference>
<proteinExistence type="inferred from homology"/>
<dbReference type="GO" id="GO:0008999">
    <property type="term" value="F:protein-N-terminal-alanine acetyltransferase activity"/>
    <property type="evidence" value="ECO:0007669"/>
    <property type="project" value="TreeGrafter"/>
</dbReference>
<dbReference type="PANTHER" id="PTHR43792">
    <property type="entry name" value="GNAT FAMILY, PUTATIVE (AFU_ORTHOLOGUE AFUA_3G00765)-RELATED-RELATED"/>
    <property type="match status" value="1"/>
</dbReference>
<dbReference type="EMBL" id="SDPU01000001">
    <property type="protein sequence ID" value="RYU15624.1"/>
    <property type="molecule type" value="Genomic_DNA"/>
</dbReference>
<gene>
    <name evidence="5" type="ORF">ETU37_00450</name>
</gene>
<sequence>MTPADTAVRSALPEGYVIRELRIDDAAALAAAYDRNRAHLDRWDPVRPPEYYTTDGQREALARQLSLVEGGLLAAWVITHGDDVVGRVNINNIVRGVLQSGSVGYWVDQQHTRRGLASAAVEHACAQALAMGLHRVDAGTMIANVASQKVLLGAGFEQYGTAPGFLFIAGDWQDHHLYQRLLHDEPLPAHV</sequence>
<dbReference type="SUPFAM" id="SSF55729">
    <property type="entry name" value="Acyl-CoA N-acyltransferases (Nat)"/>
    <property type="match status" value="1"/>
</dbReference>
<protein>
    <submittedName>
        <fullName evidence="5">N-acetyltransferase</fullName>
    </submittedName>
</protein>
<evidence type="ECO:0000256" key="3">
    <source>
        <dbReference type="ARBA" id="ARBA00038502"/>
    </source>
</evidence>
<comment type="similarity">
    <text evidence="3">Belongs to the acetyltransferase family. RimJ subfamily.</text>
</comment>
<organism evidence="5 6">
    <name type="scientific">Nocardioides iriomotensis</name>
    <dbReference type="NCBI Taxonomy" id="715784"/>
    <lineage>
        <taxon>Bacteria</taxon>
        <taxon>Bacillati</taxon>
        <taxon>Actinomycetota</taxon>
        <taxon>Actinomycetes</taxon>
        <taxon>Propionibacteriales</taxon>
        <taxon>Nocardioidaceae</taxon>
        <taxon>Nocardioides</taxon>
    </lineage>
</organism>
<reference evidence="5 6" key="1">
    <citation type="submission" date="2019-01" db="EMBL/GenBank/DDBJ databases">
        <title>Nocardioides guangzhouensis sp. nov., an actinobacterium isolated from soil.</title>
        <authorList>
            <person name="Fu Y."/>
            <person name="Cai Y."/>
            <person name="Lin Z."/>
            <person name="Chen P."/>
        </authorList>
    </citation>
    <scope>NUCLEOTIDE SEQUENCE [LARGE SCALE GENOMIC DNA]</scope>
    <source>
        <strain evidence="5 6">NBRC 105384</strain>
    </source>
</reference>
<evidence type="ECO:0000313" key="5">
    <source>
        <dbReference type="EMBL" id="RYU15624.1"/>
    </source>
</evidence>
<dbReference type="PANTHER" id="PTHR43792:SF8">
    <property type="entry name" value="[RIBOSOMAL PROTEIN US5]-ALANINE N-ACETYLTRANSFERASE"/>
    <property type="match status" value="1"/>
</dbReference>
<dbReference type="PROSITE" id="PS51186">
    <property type="entry name" value="GNAT"/>
    <property type="match status" value="1"/>
</dbReference>
<comment type="caution">
    <text evidence="5">The sequence shown here is derived from an EMBL/GenBank/DDBJ whole genome shotgun (WGS) entry which is preliminary data.</text>
</comment>
<dbReference type="CDD" id="cd04301">
    <property type="entry name" value="NAT_SF"/>
    <property type="match status" value="1"/>
</dbReference>
<feature type="domain" description="N-acetyltransferase" evidence="4">
    <location>
        <begin position="16"/>
        <end position="184"/>
    </location>
</feature>
<dbReference type="Gene3D" id="3.40.630.30">
    <property type="match status" value="1"/>
</dbReference>
<dbReference type="InterPro" id="IPR016181">
    <property type="entry name" value="Acyl_CoA_acyltransferase"/>
</dbReference>
<accession>A0A4Q5JAF1</accession>
<keyword evidence="6" id="KW-1185">Reference proteome</keyword>
<dbReference type="Proteomes" id="UP000291189">
    <property type="component" value="Unassembled WGS sequence"/>
</dbReference>
<evidence type="ECO:0000256" key="2">
    <source>
        <dbReference type="ARBA" id="ARBA00023315"/>
    </source>
</evidence>